<dbReference type="AlphaFoldDB" id="A0AAV5SJ56"/>
<evidence type="ECO:0000313" key="1">
    <source>
        <dbReference type="EMBL" id="GMS81449.1"/>
    </source>
</evidence>
<name>A0AAV5SJ56_9BILA</name>
<protein>
    <submittedName>
        <fullName evidence="1">Uncharacterized protein</fullName>
    </submittedName>
</protein>
<dbReference type="EMBL" id="BTSX01000001">
    <property type="protein sequence ID" value="GMS81449.1"/>
    <property type="molecule type" value="Genomic_DNA"/>
</dbReference>
<accession>A0AAV5SJ56</accession>
<feature type="non-terminal residue" evidence="1">
    <location>
        <position position="84"/>
    </location>
</feature>
<gene>
    <name evidence="1" type="ORF">PENTCL1PPCAC_3624</name>
</gene>
<reference evidence="1" key="1">
    <citation type="submission" date="2023-10" db="EMBL/GenBank/DDBJ databases">
        <title>Genome assembly of Pristionchus species.</title>
        <authorList>
            <person name="Yoshida K."/>
            <person name="Sommer R.J."/>
        </authorList>
    </citation>
    <scope>NUCLEOTIDE SEQUENCE</scope>
    <source>
        <strain evidence="1">RS0144</strain>
    </source>
</reference>
<proteinExistence type="predicted"/>
<comment type="caution">
    <text evidence="1">The sequence shown here is derived from an EMBL/GenBank/DDBJ whole genome shotgun (WGS) entry which is preliminary data.</text>
</comment>
<sequence>KLLKKKAADKTLIRLMNMIIFTFSSHKISHPVTCFFVFGIHSLFNNCRMRTLLILFAAIVYSQTENPLEKNFERFHGKDNYCYC</sequence>
<keyword evidence="2" id="KW-1185">Reference proteome</keyword>
<evidence type="ECO:0000313" key="2">
    <source>
        <dbReference type="Proteomes" id="UP001432027"/>
    </source>
</evidence>
<dbReference type="Proteomes" id="UP001432027">
    <property type="component" value="Unassembled WGS sequence"/>
</dbReference>
<organism evidence="1 2">
    <name type="scientific">Pristionchus entomophagus</name>
    <dbReference type="NCBI Taxonomy" id="358040"/>
    <lineage>
        <taxon>Eukaryota</taxon>
        <taxon>Metazoa</taxon>
        <taxon>Ecdysozoa</taxon>
        <taxon>Nematoda</taxon>
        <taxon>Chromadorea</taxon>
        <taxon>Rhabditida</taxon>
        <taxon>Rhabditina</taxon>
        <taxon>Diplogasteromorpha</taxon>
        <taxon>Diplogasteroidea</taxon>
        <taxon>Neodiplogasteridae</taxon>
        <taxon>Pristionchus</taxon>
    </lineage>
</organism>
<feature type="non-terminal residue" evidence="1">
    <location>
        <position position="1"/>
    </location>
</feature>